<name>A0AAN2C9R0_UNVUL</name>
<dbReference type="InterPro" id="IPR009898">
    <property type="entry name" value="DUF1440"/>
</dbReference>
<keyword evidence="1" id="KW-0472">Membrane</keyword>
<evidence type="ECO:0008006" key="4">
    <source>
        <dbReference type="Google" id="ProtNLM"/>
    </source>
</evidence>
<sequence>MTTIARLAGSVVAGLGATWMMDRADKLVYNAQSEAVHRPESELEDLTGPGQFARAVMRAAGHEPSHDEAVRWGRVAHVSFGVLLALAYVPLSRRARWLRGGGGALYGALAFPANAVVVPALGLTPPTTAFPPQTALRGLLYHLVYGIALETQVRALRLRADDA</sequence>
<feature type="transmembrane region" description="Helical" evidence="1">
    <location>
        <begin position="103"/>
        <end position="123"/>
    </location>
</feature>
<dbReference type="Proteomes" id="UP001317532">
    <property type="component" value="Chromosome"/>
</dbReference>
<keyword evidence="1" id="KW-0812">Transmembrane</keyword>
<protein>
    <recommendedName>
        <fullName evidence="4">DUF1440 domain-containing protein</fullName>
    </recommendedName>
</protein>
<keyword evidence="3" id="KW-1185">Reference proteome</keyword>
<dbReference type="Pfam" id="PF07274">
    <property type="entry name" value="DUF1440"/>
    <property type="match status" value="1"/>
</dbReference>
<dbReference type="KEGG" id="vab:WPS_18450"/>
<evidence type="ECO:0000313" key="2">
    <source>
        <dbReference type="EMBL" id="BDE06569.1"/>
    </source>
</evidence>
<evidence type="ECO:0000256" key="1">
    <source>
        <dbReference type="SAM" id="Phobius"/>
    </source>
</evidence>
<dbReference type="RefSeq" id="WP_317994228.1">
    <property type="nucleotide sequence ID" value="NZ_AP025523.1"/>
</dbReference>
<dbReference type="AlphaFoldDB" id="A0AAN2C9R0"/>
<keyword evidence="1" id="KW-1133">Transmembrane helix</keyword>
<accession>A0AAN2C9R0</accession>
<evidence type="ECO:0000313" key="3">
    <source>
        <dbReference type="Proteomes" id="UP001317532"/>
    </source>
</evidence>
<dbReference type="EMBL" id="AP025523">
    <property type="protein sequence ID" value="BDE06569.1"/>
    <property type="molecule type" value="Genomic_DNA"/>
</dbReference>
<reference evidence="2 3" key="1">
    <citation type="journal article" date="2022" name="ISME Commun">
        <title>Vulcanimicrobium alpinus gen. nov. sp. nov., the first cultivated representative of the candidate phylum 'Eremiobacterota', is a metabolically versatile aerobic anoxygenic phototroph.</title>
        <authorList>
            <person name="Yabe S."/>
            <person name="Muto K."/>
            <person name="Abe K."/>
            <person name="Yokota A."/>
            <person name="Staudigel H."/>
            <person name="Tebo B.M."/>
        </authorList>
    </citation>
    <scope>NUCLEOTIDE SEQUENCE [LARGE SCALE GENOMIC DNA]</scope>
    <source>
        <strain evidence="2 3">WC8-2</strain>
    </source>
</reference>
<proteinExistence type="predicted"/>
<organism evidence="2 3">
    <name type="scientific">Vulcanimicrobium alpinum</name>
    <dbReference type="NCBI Taxonomy" id="3016050"/>
    <lineage>
        <taxon>Bacteria</taxon>
        <taxon>Bacillati</taxon>
        <taxon>Vulcanimicrobiota</taxon>
        <taxon>Vulcanimicrobiia</taxon>
        <taxon>Vulcanimicrobiales</taxon>
        <taxon>Vulcanimicrobiaceae</taxon>
        <taxon>Vulcanimicrobium</taxon>
    </lineage>
</organism>
<gene>
    <name evidence="2" type="ORF">WPS_18450</name>
</gene>